<dbReference type="EMBL" id="RBIE01000001">
    <property type="protein sequence ID" value="RKQ63500.1"/>
    <property type="molecule type" value="Genomic_DNA"/>
</dbReference>
<dbReference type="OrthoDB" id="9815896at2"/>
<dbReference type="InterPro" id="IPR003442">
    <property type="entry name" value="T6A_TsaE"/>
</dbReference>
<reference evidence="11 12" key="1">
    <citation type="submission" date="2018-10" db="EMBL/GenBank/DDBJ databases">
        <title>Genomic Encyclopedia of Type Strains, Phase IV (KMG-IV): sequencing the most valuable type-strain genomes for metagenomic binning, comparative biology and taxonomic classification.</title>
        <authorList>
            <person name="Goeker M."/>
        </authorList>
    </citation>
    <scope>NUCLEOTIDE SEQUENCE [LARGE SCALE GENOMIC DNA]</scope>
    <source>
        <strain evidence="11 12">DSM 15521</strain>
    </source>
</reference>
<dbReference type="Gene3D" id="3.40.50.300">
    <property type="entry name" value="P-loop containing nucleotide triphosphate hydrolases"/>
    <property type="match status" value="1"/>
</dbReference>
<keyword evidence="7" id="KW-0547">Nucleotide-binding</keyword>
<dbReference type="GO" id="GO:0005524">
    <property type="term" value="F:ATP binding"/>
    <property type="evidence" value="ECO:0007669"/>
    <property type="project" value="UniProtKB-KW"/>
</dbReference>
<dbReference type="PANTHER" id="PTHR33540">
    <property type="entry name" value="TRNA THREONYLCARBAMOYLADENOSINE BIOSYNTHESIS PROTEIN TSAE"/>
    <property type="match status" value="1"/>
</dbReference>
<evidence type="ECO:0000313" key="12">
    <source>
        <dbReference type="Proteomes" id="UP000280881"/>
    </source>
</evidence>
<dbReference type="NCBIfam" id="TIGR00150">
    <property type="entry name" value="T6A_YjeE"/>
    <property type="match status" value="1"/>
</dbReference>
<accession>A0A420W850</accession>
<evidence type="ECO:0000256" key="8">
    <source>
        <dbReference type="ARBA" id="ARBA00022840"/>
    </source>
</evidence>
<keyword evidence="12" id="KW-1185">Reference proteome</keyword>
<evidence type="ECO:0000256" key="7">
    <source>
        <dbReference type="ARBA" id="ARBA00022741"/>
    </source>
</evidence>
<keyword evidence="4" id="KW-0963">Cytoplasm</keyword>
<keyword evidence="9" id="KW-0460">Magnesium</keyword>
<dbReference type="AlphaFoldDB" id="A0A420W850"/>
<dbReference type="PANTHER" id="PTHR33540:SF2">
    <property type="entry name" value="TRNA THREONYLCARBAMOYLADENOSINE BIOSYNTHESIS PROTEIN TSAE"/>
    <property type="match status" value="1"/>
</dbReference>
<sequence>MTESCSFITESPEETLLLGKLLGSLLPKGSFLILKGDLGCGKTVLTKGIALSLGVPEDEVSSPSFNIVHDYGSLVHMDFYRLSSPEELYDLGFEDILSDERVKVAEWGDLAGGIVESPIVVECKEVEGGREFTIYDPTGKICQQLNKLWREHVKDS</sequence>
<dbReference type="GO" id="GO:0005737">
    <property type="term" value="C:cytoplasm"/>
    <property type="evidence" value="ECO:0007669"/>
    <property type="project" value="UniProtKB-SubCell"/>
</dbReference>
<dbReference type="RefSeq" id="WP_121169746.1">
    <property type="nucleotide sequence ID" value="NZ_RBIE01000001.1"/>
</dbReference>
<organism evidence="11 12">
    <name type="scientific">Thermovibrio guaymasensis</name>
    <dbReference type="NCBI Taxonomy" id="240167"/>
    <lineage>
        <taxon>Bacteria</taxon>
        <taxon>Pseudomonadati</taxon>
        <taxon>Aquificota</taxon>
        <taxon>Aquificia</taxon>
        <taxon>Desulfurobacteriales</taxon>
        <taxon>Desulfurobacteriaceae</taxon>
        <taxon>Thermovibrio</taxon>
    </lineage>
</organism>
<evidence type="ECO:0000256" key="9">
    <source>
        <dbReference type="ARBA" id="ARBA00022842"/>
    </source>
</evidence>
<evidence type="ECO:0000256" key="4">
    <source>
        <dbReference type="ARBA" id="ARBA00022490"/>
    </source>
</evidence>
<evidence type="ECO:0000256" key="10">
    <source>
        <dbReference type="ARBA" id="ARBA00032441"/>
    </source>
</evidence>
<keyword evidence="8" id="KW-0067">ATP-binding</keyword>
<gene>
    <name evidence="11" type="ORF">C7457_0374</name>
</gene>
<dbReference type="GO" id="GO:0002949">
    <property type="term" value="P:tRNA threonylcarbamoyladenosine modification"/>
    <property type="evidence" value="ECO:0007669"/>
    <property type="project" value="InterPro"/>
</dbReference>
<dbReference type="SUPFAM" id="SSF52540">
    <property type="entry name" value="P-loop containing nucleoside triphosphate hydrolases"/>
    <property type="match status" value="1"/>
</dbReference>
<evidence type="ECO:0000313" key="11">
    <source>
        <dbReference type="EMBL" id="RKQ63500.1"/>
    </source>
</evidence>
<comment type="subcellular location">
    <subcellularLocation>
        <location evidence="1">Cytoplasm</location>
    </subcellularLocation>
</comment>
<keyword evidence="6" id="KW-0479">Metal-binding</keyword>
<dbReference type="GO" id="GO:0046872">
    <property type="term" value="F:metal ion binding"/>
    <property type="evidence" value="ECO:0007669"/>
    <property type="project" value="UniProtKB-KW"/>
</dbReference>
<evidence type="ECO:0000256" key="2">
    <source>
        <dbReference type="ARBA" id="ARBA00007599"/>
    </source>
</evidence>
<keyword evidence="5" id="KW-0819">tRNA processing</keyword>
<name>A0A420W850_9BACT</name>
<evidence type="ECO:0000256" key="3">
    <source>
        <dbReference type="ARBA" id="ARBA00019010"/>
    </source>
</evidence>
<dbReference type="Pfam" id="PF02367">
    <property type="entry name" value="TsaE"/>
    <property type="match status" value="1"/>
</dbReference>
<dbReference type="Proteomes" id="UP000280881">
    <property type="component" value="Unassembled WGS sequence"/>
</dbReference>
<evidence type="ECO:0000256" key="1">
    <source>
        <dbReference type="ARBA" id="ARBA00004496"/>
    </source>
</evidence>
<evidence type="ECO:0000256" key="5">
    <source>
        <dbReference type="ARBA" id="ARBA00022694"/>
    </source>
</evidence>
<comment type="similarity">
    <text evidence="2">Belongs to the TsaE family.</text>
</comment>
<comment type="caution">
    <text evidence="11">The sequence shown here is derived from an EMBL/GenBank/DDBJ whole genome shotgun (WGS) entry which is preliminary data.</text>
</comment>
<evidence type="ECO:0000256" key="6">
    <source>
        <dbReference type="ARBA" id="ARBA00022723"/>
    </source>
</evidence>
<protein>
    <recommendedName>
        <fullName evidence="3">tRNA threonylcarbamoyladenosine biosynthesis protein TsaE</fullName>
    </recommendedName>
    <alternativeName>
        <fullName evidence="10">t(6)A37 threonylcarbamoyladenosine biosynthesis protein TsaE</fullName>
    </alternativeName>
</protein>
<proteinExistence type="inferred from homology"/>
<dbReference type="InterPro" id="IPR027417">
    <property type="entry name" value="P-loop_NTPase"/>
</dbReference>